<sequence length="54" mass="6199">MNMVHDRQSLNITAKKKFLQVVSLCQFIMNQYLLDTCVVISLNEAVVSAERENI</sequence>
<reference evidence="1" key="2">
    <citation type="journal article" date="2015" name="Fish Shellfish Immunol.">
        <title>Early steps in the European eel (Anguilla anguilla)-Vibrio vulnificus interaction in the gills: Role of the RtxA13 toxin.</title>
        <authorList>
            <person name="Callol A."/>
            <person name="Pajuelo D."/>
            <person name="Ebbesson L."/>
            <person name="Teles M."/>
            <person name="MacKenzie S."/>
            <person name="Amaro C."/>
        </authorList>
    </citation>
    <scope>NUCLEOTIDE SEQUENCE</scope>
</reference>
<accession>A0A0E9QS30</accession>
<organism evidence="1">
    <name type="scientific">Anguilla anguilla</name>
    <name type="common">European freshwater eel</name>
    <name type="synonym">Muraena anguilla</name>
    <dbReference type="NCBI Taxonomy" id="7936"/>
    <lineage>
        <taxon>Eukaryota</taxon>
        <taxon>Metazoa</taxon>
        <taxon>Chordata</taxon>
        <taxon>Craniata</taxon>
        <taxon>Vertebrata</taxon>
        <taxon>Euteleostomi</taxon>
        <taxon>Actinopterygii</taxon>
        <taxon>Neopterygii</taxon>
        <taxon>Teleostei</taxon>
        <taxon>Anguilliformes</taxon>
        <taxon>Anguillidae</taxon>
        <taxon>Anguilla</taxon>
    </lineage>
</organism>
<dbReference type="EMBL" id="GBXM01089492">
    <property type="protein sequence ID" value="JAH19085.1"/>
    <property type="molecule type" value="Transcribed_RNA"/>
</dbReference>
<evidence type="ECO:0000313" key="1">
    <source>
        <dbReference type="EMBL" id="JAH19085.1"/>
    </source>
</evidence>
<proteinExistence type="predicted"/>
<name>A0A0E9QS30_ANGAN</name>
<reference evidence="1" key="1">
    <citation type="submission" date="2014-11" db="EMBL/GenBank/DDBJ databases">
        <authorList>
            <person name="Amaro Gonzalez C."/>
        </authorList>
    </citation>
    <scope>NUCLEOTIDE SEQUENCE</scope>
</reference>
<dbReference type="AlphaFoldDB" id="A0A0E9QS30"/>
<protein>
    <submittedName>
        <fullName evidence="1">Uncharacterized protein</fullName>
    </submittedName>
</protein>